<dbReference type="SUPFAM" id="SSF48452">
    <property type="entry name" value="TPR-like"/>
    <property type="match status" value="1"/>
</dbReference>
<dbReference type="eggNOG" id="COG0457">
    <property type="taxonomic scope" value="Bacteria"/>
</dbReference>
<evidence type="ECO:0000256" key="1">
    <source>
        <dbReference type="SAM" id="SignalP"/>
    </source>
</evidence>
<proteinExistence type="predicted"/>
<evidence type="ECO:0000313" key="3">
    <source>
        <dbReference type="Proteomes" id="UP000008963"/>
    </source>
</evidence>
<dbReference type="EMBL" id="FQ312005">
    <property type="protein sequence ID" value="CBW25192.1"/>
    <property type="molecule type" value="Genomic_DNA"/>
</dbReference>
<dbReference type="HOGENOM" id="CLU_568332_0_0_7"/>
<evidence type="ECO:0000313" key="2">
    <source>
        <dbReference type="EMBL" id="CBW25192.1"/>
    </source>
</evidence>
<organism evidence="2 3">
    <name type="scientific">Halobacteriovorax marinus (strain ATCC BAA-682 / DSM 15412 / SJ)</name>
    <name type="common">Bacteriovorax marinus</name>
    <dbReference type="NCBI Taxonomy" id="862908"/>
    <lineage>
        <taxon>Bacteria</taxon>
        <taxon>Pseudomonadati</taxon>
        <taxon>Bdellovibrionota</taxon>
        <taxon>Bacteriovoracia</taxon>
        <taxon>Bacteriovoracales</taxon>
        <taxon>Halobacteriovoraceae</taxon>
        <taxon>Halobacteriovorax</taxon>
    </lineage>
</organism>
<dbReference type="Proteomes" id="UP000008963">
    <property type="component" value="Chromosome"/>
</dbReference>
<keyword evidence="1" id="KW-0732">Signal</keyword>
<dbReference type="Gene3D" id="1.25.40.10">
    <property type="entry name" value="Tetratricopeptide repeat domain"/>
    <property type="match status" value="1"/>
</dbReference>
<reference evidence="3" key="1">
    <citation type="journal article" date="2013" name="ISME J.">
        <title>A small predatory core genome in the divergent marine Bacteriovorax marinus SJ and the terrestrial Bdellovibrio bacteriovorus.</title>
        <authorList>
            <person name="Crossman L.C."/>
            <person name="Chen H."/>
            <person name="Cerdeno-Tarraga A.M."/>
            <person name="Brooks K."/>
            <person name="Quail M.A."/>
            <person name="Pineiro S.A."/>
            <person name="Hobley L."/>
            <person name="Sockett R.E."/>
            <person name="Bentley S.D."/>
            <person name="Parkhill J."/>
            <person name="Williams H.N."/>
            <person name="Stine O.C."/>
        </authorList>
    </citation>
    <scope>NUCLEOTIDE SEQUENCE [LARGE SCALE GENOMIC DNA]</scope>
    <source>
        <strain evidence="3">ATCC BAA-682 / DSM 15412 / SJ</strain>
    </source>
</reference>
<feature type="signal peptide" evidence="1">
    <location>
        <begin position="1"/>
        <end position="24"/>
    </location>
</feature>
<feature type="chain" id="PRO_5003154683" evidence="1">
    <location>
        <begin position="25"/>
        <end position="480"/>
    </location>
</feature>
<dbReference type="AlphaFoldDB" id="E1X397"/>
<name>E1X397_HALMS</name>
<protein>
    <submittedName>
        <fullName evidence="2">Exported protein</fullName>
    </submittedName>
</protein>
<accession>E1X397</accession>
<dbReference type="PATRIC" id="fig|862908.3.peg.253"/>
<dbReference type="STRING" id="862908.BMS_0263"/>
<gene>
    <name evidence="2" type="ordered locus">BMS_0263</name>
</gene>
<keyword evidence="3" id="KW-1185">Reference proteome</keyword>
<dbReference type="KEGG" id="bmx:BMS_0263"/>
<dbReference type="InterPro" id="IPR011990">
    <property type="entry name" value="TPR-like_helical_dom_sf"/>
</dbReference>
<sequence>MNRMFFMKKKIALALTFLSLSTMANTDVAWKYLVQSKGSVRYYPSVIQNLVKEKLYFASIPYIKELLARGKSFNNKELDSLIDEVVTNVGVKQFEVLPVSFLEKSKAPTLRYILAKKYFRAGKYDQALKELNGTIPARHSSKPFALFLEGSIFSVTKKYSSAIKTYDECISKSESISNQGNENRKRQLNINRDYCIVGKARANFSQGKYEQANLDYLDLTKSSHIWPEILFEEAWNSFYMRDYNRTLGKLVTYNSPFLSFIFNPEIDVLRSLTYMELCLWQDTLKVVDDFYRKNEKNHKDIESFLRKHGKDYKYFYLLAKSKMSGKESGNELLNKMLHSITRDPTFREMFDFFHTGRDEFEVINKLPKSQMKNILKLNLKEALVLQRNLVGAYVRKRLHLGWHQVRKTFLDMSYIKLEVLSRRKESLYSPDVSMNRGRGDIRNLKRTDKQYFWNFNGEFWADELGDYVFSLKSECSGNAL</sequence>